<dbReference type="OrthoDB" id="5347061at2759"/>
<accession>A0A3E2GSZ6</accession>
<proteinExistence type="predicted"/>
<dbReference type="EMBL" id="NCSJ02000482">
    <property type="protein sequence ID" value="RFU24239.1"/>
    <property type="molecule type" value="Genomic_DNA"/>
</dbReference>
<sequence>MSEPLAVAASANRTHWVGFKLPLFRVNQLLWWIFGLFSRAARLSSLDYIVHSTDKVPQSALYNRKIAESLGIYQQWEKLVEEFTKRHLTKPVDRISAIAGLAEKRHKETNDQYLMGLWSNDLQNHLLWCVVDPAKTSRITQLSDAPTWSWVAVNSAVRFPKRPYDMHRFESPMPSPIGNAISIEEVELERKGQNQFTQLSPARITLEGRLIHASMQNTRHKNPKQDFFFDWVALDEKQRTCGHVILDSERFHVNGLSVECLWIDPGVAEDLDLDPEPERYTGGFGLALLRTPDTTGRPIYIRIGFVQFAGAVIKWIDKVEVSIISII</sequence>
<reference evidence="1 2" key="1">
    <citation type="submission" date="2018-05" db="EMBL/GenBank/DDBJ databases">
        <title>Draft genome sequence of Scytalidium lignicola DSM 105466, a ubiquitous saprotrophic fungus.</title>
        <authorList>
            <person name="Buettner E."/>
            <person name="Gebauer A.M."/>
            <person name="Hofrichter M."/>
            <person name="Liers C."/>
            <person name="Kellner H."/>
        </authorList>
    </citation>
    <scope>NUCLEOTIDE SEQUENCE [LARGE SCALE GENOMIC DNA]</scope>
    <source>
        <strain evidence="1 2">DSM 105466</strain>
    </source>
</reference>
<dbReference type="Proteomes" id="UP000258309">
    <property type="component" value="Unassembled WGS sequence"/>
</dbReference>
<comment type="caution">
    <text evidence="1">The sequence shown here is derived from an EMBL/GenBank/DDBJ whole genome shotgun (WGS) entry which is preliminary data.</text>
</comment>
<dbReference type="AlphaFoldDB" id="A0A3E2GSZ6"/>
<feature type="non-terminal residue" evidence="1">
    <location>
        <position position="1"/>
    </location>
</feature>
<name>A0A3E2GSZ6_SCYLI</name>
<dbReference type="PANTHER" id="PTHR33112">
    <property type="entry name" value="DOMAIN PROTEIN, PUTATIVE-RELATED"/>
    <property type="match status" value="1"/>
</dbReference>
<organism evidence="1 2">
    <name type="scientific">Scytalidium lignicola</name>
    <name type="common">Hyphomycete</name>
    <dbReference type="NCBI Taxonomy" id="5539"/>
    <lineage>
        <taxon>Eukaryota</taxon>
        <taxon>Fungi</taxon>
        <taxon>Dikarya</taxon>
        <taxon>Ascomycota</taxon>
        <taxon>Pezizomycotina</taxon>
        <taxon>Leotiomycetes</taxon>
        <taxon>Leotiomycetes incertae sedis</taxon>
        <taxon>Scytalidium</taxon>
    </lineage>
</organism>
<keyword evidence="2" id="KW-1185">Reference proteome</keyword>
<evidence type="ECO:0000313" key="1">
    <source>
        <dbReference type="EMBL" id="RFU24239.1"/>
    </source>
</evidence>
<dbReference type="STRING" id="5539.A0A3E2GSZ6"/>
<evidence type="ECO:0000313" key="2">
    <source>
        <dbReference type="Proteomes" id="UP000258309"/>
    </source>
</evidence>
<feature type="non-terminal residue" evidence="1">
    <location>
        <position position="327"/>
    </location>
</feature>
<protein>
    <recommendedName>
        <fullName evidence="3">Heterokaryon incompatibility domain-containing protein</fullName>
    </recommendedName>
</protein>
<gene>
    <name evidence="1" type="ORF">B7463_g12103</name>
</gene>
<dbReference type="PANTHER" id="PTHR33112:SF16">
    <property type="entry name" value="HETEROKARYON INCOMPATIBILITY DOMAIN-CONTAINING PROTEIN"/>
    <property type="match status" value="1"/>
</dbReference>
<evidence type="ECO:0008006" key="3">
    <source>
        <dbReference type="Google" id="ProtNLM"/>
    </source>
</evidence>